<reference evidence="1 2" key="1">
    <citation type="submission" date="2017-07" db="EMBL/GenBank/DDBJ databases">
        <title>Draft whole genome sequences of clinical Proprionibacteriaceae strains.</title>
        <authorList>
            <person name="Bernier A.-M."/>
            <person name="Bernard K."/>
            <person name="Domingo M.-C."/>
        </authorList>
    </citation>
    <scope>NUCLEOTIDE SEQUENCE [LARGE SCALE GENOMIC DNA]</scope>
    <source>
        <strain evidence="1 2">NML 150081</strain>
    </source>
</reference>
<keyword evidence="2" id="KW-1185">Reference proteome</keyword>
<evidence type="ECO:0000313" key="2">
    <source>
        <dbReference type="Proteomes" id="UP000216300"/>
    </source>
</evidence>
<sequence length="96" mass="10187">MGIADLVTGGAAALVLGVSSHQGRRHRGDGAGIRRVEPELDLSDLVGARRETLGSSRAWLDGPEVAVPTRAAAWQARLESLRRPWVLSGEARPPAQ</sequence>
<comment type="caution">
    <text evidence="1">The sequence shown here is derived from an EMBL/GenBank/DDBJ whole genome shotgun (WGS) entry which is preliminary data.</text>
</comment>
<proteinExistence type="predicted"/>
<dbReference type="RefSeq" id="WP_094451989.1">
    <property type="nucleotide sequence ID" value="NZ_NMVJ01000001.1"/>
</dbReference>
<accession>A0A255ELU9</accession>
<evidence type="ECO:0000313" key="1">
    <source>
        <dbReference type="EMBL" id="OYN91961.1"/>
    </source>
</evidence>
<gene>
    <name evidence="1" type="ORF">CGZ91_00035</name>
</gene>
<dbReference type="EMBL" id="NMVJ01000001">
    <property type="protein sequence ID" value="OYN91961.1"/>
    <property type="molecule type" value="Genomic_DNA"/>
</dbReference>
<name>A0A255ELU9_9ACTN</name>
<dbReference type="OrthoDB" id="4570776at2"/>
<protein>
    <submittedName>
        <fullName evidence="1">Uncharacterized protein</fullName>
    </submittedName>
</protein>
<organism evidence="1 2">
    <name type="scientific">Parenemella sanctibonifatiensis</name>
    <dbReference type="NCBI Taxonomy" id="2016505"/>
    <lineage>
        <taxon>Bacteria</taxon>
        <taxon>Bacillati</taxon>
        <taxon>Actinomycetota</taxon>
        <taxon>Actinomycetes</taxon>
        <taxon>Propionibacteriales</taxon>
        <taxon>Propionibacteriaceae</taxon>
        <taxon>Parenemella</taxon>
    </lineage>
</organism>
<dbReference type="Proteomes" id="UP000216300">
    <property type="component" value="Unassembled WGS sequence"/>
</dbReference>
<dbReference type="AlphaFoldDB" id="A0A255ELU9"/>